<evidence type="ECO:0000313" key="1">
    <source>
        <dbReference type="EMBL" id="PPR00066.1"/>
    </source>
</evidence>
<evidence type="ECO:0000313" key="2">
    <source>
        <dbReference type="Proteomes" id="UP000284706"/>
    </source>
</evidence>
<organism evidence="1 2">
    <name type="scientific">Gymnopilus dilepis</name>
    <dbReference type="NCBI Taxonomy" id="231916"/>
    <lineage>
        <taxon>Eukaryota</taxon>
        <taxon>Fungi</taxon>
        <taxon>Dikarya</taxon>
        <taxon>Basidiomycota</taxon>
        <taxon>Agaricomycotina</taxon>
        <taxon>Agaricomycetes</taxon>
        <taxon>Agaricomycetidae</taxon>
        <taxon>Agaricales</taxon>
        <taxon>Agaricineae</taxon>
        <taxon>Hymenogastraceae</taxon>
        <taxon>Gymnopilus</taxon>
    </lineage>
</organism>
<comment type="caution">
    <text evidence="1">The sequence shown here is derived from an EMBL/GenBank/DDBJ whole genome shotgun (WGS) entry which is preliminary data.</text>
</comment>
<dbReference type="Proteomes" id="UP000284706">
    <property type="component" value="Unassembled WGS sequence"/>
</dbReference>
<dbReference type="AlphaFoldDB" id="A0A409YAN1"/>
<protein>
    <submittedName>
        <fullName evidence="1">Uncharacterized protein</fullName>
    </submittedName>
</protein>
<dbReference type="OrthoDB" id="3062029at2759"/>
<sequence>MSSSAEHGAIINMEANVTEHEEDVGQLLEHRGHTITVLKLSFTCYEGGRDDFDATMGFLPALEEICLEFIDADQFFLPLDLEDFFCGSWTTKLTKAALVFTQCYEAPEALVGLEHVENGKIGRHVLDDEHTWSALQLRASKAYLRSHLMVFHFGLVLTSLLSSTYNKVLQLVRMNSTPEPLAEIPLQTPHLINYSERIFAEYARFGEQRARAWHVRELRLNKTKALSRHEYLAAQVVSGEGKPFWIALERTRGEVVDKKEEVEKLSEHGSNEDIEGGLGVQDALASSSSVLDSLDKLFASHEADDRVSILDNSGKHNRDDDTFQTFFFPPPSSDEKPLYLYELVVFATVTHRLNPKYFLMSNNCYFFAGTVMKVIKDMYNPRLEFVTTGSEESDTKAFREGAGKGNIGHWNRIPIYPDERIDVGTVRGLFENGLKQYHSRVGSA</sequence>
<gene>
    <name evidence="1" type="ORF">CVT26_008916</name>
</gene>
<dbReference type="InParanoid" id="A0A409YAN1"/>
<keyword evidence="2" id="KW-1185">Reference proteome</keyword>
<name>A0A409YAN1_9AGAR</name>
<proteinExistence type="predicted"/>
<dbReference type="EMBL" id="NHYE01001032">
    <property type="protein sequence ID" value="PPR00066.1"/>
    <property type="molecule type" value="Genomic_DNA"/>
</dbReference>
<accession>A0A409YAN1</accession>
<reference evidence="1 2" key="1">
    <citation type="journal article" date="2018" name="Evol. Lett.">
        <title>Horizontal gene cluster transfer increased hallucinogenic mushroom diversity.</title>
        <authorList>
            <person name="Reynolds H.T."/>
            <person name="Vijayakumar V."/>
            <person name="Gluck-Thaler E."/>
            <person name="Korotkin H.B."/>
            <person name="Matheny P.B."/>
            <person name="Slot J.C."/>
        </authorList>
    </citation>
    <scope>NUCLEOTIDE SEQUENCE [LARGE SCALE GENOMIC DNA]</scope>
    <source>
        <strain evidence="1 2">SRW20</strain>
    </source>
</reference>